<protein>
    <recommendedName>
        <fullName evidence="1">Sm domain-containing protein</fullName>
    </recommendedName>
</protein>
<comment type="caution">
    <text evidence="2">The sequence shown here is derived from an EMBL/GenBank/DDBJ whole genome shotgun (WGS) entry which is preliminary data.</text>
</comment>
<dbReference type="InterPro" id="IPR001163">
    <property type="entry name" value="Sm_dom_euk/arc"/>
</dbReference>
<accession>A0A9P5MWS3</accession>
<evidence type="ECO:0000313" key="2">
    <source>
        <dbReference type="EMBL" id="KAF8480746.1"/>
    </source>
</evidence>
<dbReference type="EMBL" id="WHVB01000007">
    <property type="protein sequence ID" value="KAF8480746.1"/>
    <property type="molecule type" value="Genomic_DNA"/>
</dbReference>
<dbReference type="GO" id="GO:0031417">
    <property type="term" value="C:NatC complex"/>
    <property type="evidence" value="ECO:0007669"/>
    <property type="project" value="InterPro"/>
</dbReference>
<dbReference type="Pfam" id="PF01423">
    <property type="entry name" value="LSM"/>
    <property type="match status" value="1"/>
</dbReference>
<evidence type="ECO:0000313" key="3">
    <source>
        <dbReference type="Proteomes" id="UP000759537"/>
    </source>
</evidence>
<dbReference type="InterPro" id="IPR010920">
    <property type="entry name" value="LSM_dom_sf"/>
</dbReference>
<evidence type="ECO:0000259" key="1">
    <source>
        <dbReference type="SMART" id="SM00651"/>
    </source>
</evidence>
<organism evidence="2 3">
    <name type="scientific">Russula ochroleuca</name>
    <dbReference type="NCBI Taxonomy" id="152965"/>
    <lineage>
        <taxon>Eukaryota</taxon>
        <taxon>Fungi</taxon>
        <taxon>Dikarya</taxon>
        <taxon>Basidiomycota</taxon>
        <taxon>Agaricomycotina</taxon>
        <taxon>Agaricomycetes</taxon>
        <taxon>Russulales</taxon>
        <taxon>Russulaceae</taxon>
        <taxon>Russula</taxon>
    </lineage>
</organism>
<reference evidence="2" key="1">
    <citation type="submission" date="2019-10" db="EMBL/GenBank/DDBJ databases">
        <authorList>
            <consortium name="DOE Joint Genome Institute"/>
            <person name="Kuo A."/>
            <person name="Miyauchi S."/>
            <person name="Kiss E."/>
            <person name="Drula E."/>
            <person name="Kohler A."/>
            <person name="Sanchez-Garcia M."/>
            <person name="Andreopoulos B."/>
            <person name="Barry K.W."/>
            <person name="Bonito G."/>
            <person name="Buee M."/>
            <person name="Carver A."/>
            <person name="Chen C."/>
            <person name="Cichocki N."/>
            <person name="Clum A."/>
            <person name="Culley D."/>
            <person name="Crous P.W."/>
            <person name="Fauchery L."/>
            <person name="Girlanda M."/>
            <person name="Hayes R."/>
            <person name="Keri Z."/>
            <person name="LaButti K."/>
            <person name="Lipzen A."/>
            <person name="Lombard V."/>
            <person name="Magnuson J."/>
            <person name="Maillard F."/>
            <person name="Morin E."/>
            <person name="Murat C."/>
            <person name="Nolan M."/>
            <person name="Ohm R."/>
            <person name="Pangilinan J."/>
            <person name="Pereira M."/>
            <person name="Perotto S."/>
            <person name="Peter M."/>
            <person name="Riley R."/>
            <person name="Sitrit Y."/>
            <person name="Stielow B."/>
            <person name="Szollosi G."/>
            <person name="Zifcakova L."/>
            <person name="Stursova M."/>
            <person name="Spatafora J.W."/>
            <person name="Tedersoo L."/>
            <person name="Vaario L.-M."/>
            <person name="Yamada A."/>
            <person name="Yan M."/>
            <person name="Wang P."/>
            <person name="Xu J."/>
            <person name="Bruns T."/>
            <person name="Baldrian P."/>
            <person name="Vilgalys R."/>
            <person name="Henrissat B."/>
            <person name="Grigoriev I.V."/>
            <person name="Hibbett D."/>
            <person name="Nagy L.G."/>
            <person name="Martin F.M."/>
        </authorList>
    </citation>
    <scope>NUCLEOTIDE SEQUENCE</scope>
    <source>
        <strain evidence="2">Prilba</strain>
    </source>
</reference>
<keyword evidence="3" id="KW-1185">Reference proteome</keyword>
<dbReference type="Gene3D" id="2.30.30.100">
    <property type="match status" value="1"/>
</dbReference>
<sequence>MRDTEAIRNLKSILRGTLRIITDDNRAFVGTFVGTDKSLNILLLNTEEFRLDAGENTAGRYVGQVMIPWRIVQNIGLQIGESTAQAYSEQPYIF</sequence>
<dbReference type="SMART" id="SM00651">
    <property type="entry name" value="Sm"/>
    <property type="match status" value="1"/>
</dbReference>
<dbReference type="Proteomes" id="UP000759537">
    <property type="component" value="Unassembled WGS sequence"/>
</dbReference>
<proteinExistence type="predicted"/>
<dbReference type="SUPFAM" id="SSF50182">
    <property type="entry name" value="Sm-like ribonucleoproteins"/>
    <property type="match status" value="1"/>
</dbReference>
<name>A0A9P5MWS3_9AGAM</name>
<dbReference type="OrthoDB" id="368909at2759"/>
<dbReference type="AlphaFoldDB" id="A0A9P5MWS3"/>
<feature type="domain" description="Sm" evidence="1">
    <location>
        <begin position="8"/>
        <end position="77"/>
    </location>
</feature>
<gene>
    <name evidence="2" type="ORF">DFH94DRAFT_691827</name>
</gene>
<dbReference type="CDD" id="cd06168">
    <property type="entry name" value="LSMD1"/>
    <property type="match status" value="1"/>
</dbReference>
<reference evidence="2" key="2">
    <citation type="journal article" date="2020" name="Nat. Commun.">
        <title>Large-scale genome sequencing of mycorrhizal fungi provides insights into the early evolution of symbiotic traits.</title>
        <authorList>
            <person name="Miyauchi S."/>
            <person name="Kiss E."/>
            <person name="Kuo A."/>
            <person name="Drula E."/>
            <person name="Kohler A."/>
            <person name="Sanchez-Garcia M."/>
            <person name="Morin E."/>
            <person name="Andreopoulos B."/>
            <person name="Barry K.W."/>
            <person name="Bonito G."/>
            <person name="Buee M."/>
            <person name="Carver A."/>
            <person name="Chen C."/>
            <person name="Cichocki N."/>
            <person name="Clum A."/>
            <person name="Culley D."/>
            <person name="Crous P.W."/>
            <person name="Fauchery L."/>
            <person name="Girlanda M."/>
            <person name="Hayes R.D."/>
            <person name="Keri Z."/>
            <person name="LaButti K."/>
            <person name="Lipzen A."/>
            <person name="Lombard V."/>
            <person name="Magnuson J."/>
            <person name="Maillard F."/>
            <person name="Murat C."/>
            <person name="Nolan M."/>
            <person name="Ohm R.A."/>
            <person name="Pangilinan J."/>
            <person name="Pereira M.F."/>
            <person name="Perotto S."/>
            <person name="Peter M."/>
            <person name="Pfister S."/>
            <person name="Riley R."/>
            <person name="Sitrit Y."/>
            <person name="Stielow J.B."/>
            <person name="Szollosi G."/>
            <person name="Zifcakova L."/>
            <person name="Stursova M."/>
            <person name="Spatafora J.W."/>
            <person name="Tedersoo L."/>
            <person name="Vaario L.M."/>
            <person name="Yamada A."/>
            <person name="Yan M."/>
            <person name="Wang P."/>
            <person name="Xu J."/>
            <person name="Bruns T."/>
            <person name="Baldrian P."/>
            <person name="Vilgalys R."/>
            <person name="Dunand C."/>
            <person name="Henrissat B."/>
            <person name="Grigoriev I.V."/>
            <person name="Hibbett D."/>
            <person name="Nagy L.G."/>
            <person name="Martin F.M."/>
        </authorList>
    </citation>
    <scope>NUCLEOTIDE SEQUENCE</scope>
    <source>
        <strain evidence="2">Prilba</strain>
    </source>
</reference>
<dbReference type="InterPro" id="IPR034110">
    <property type="entry name" value="LSMD1_Sm"/>
</dbReference>